<name>A0AAD7NDH0_9AGAR</name>
<dbReference type="Proteomes" id="UP001215598">
    <property type="component" value="Unassembled WGS sequence"/>
</dbReference>
<gene>
    <name evidence="2" type="ORF">B0H16DRAFT_1314478</name>
</gene>
<keyword evidence="1" id="KW-0732">Signal</keyword>
<dbReference type="EMBL" id="JARKIB010000044">
    <property type="protein sequence ID" value="KAJ7757437.1"/>
    <property type="molecule type" value="Genomic_DNA"/>
</dbReference>
<organism evidence="2 3">
    <name type="scientific">Mycena metata</name>
    <dbReference type="NCBI Taxonomy" id="1033252"/>
    <lineage>
        <taxon>Eukaryota</taxon>
        <taxon>Fungi</taxon>
        <taxon>Dikarya</taxon>
        <taxon>Basidiomycota</taxon>
        <taxon>Agaricomycotina</taxon>
        <taxon>Agaricomycetes</taxon>
        <taxon>Agaricomycetidae</taxon>
        <taxon>Agaricales</taxon>
        <taxon>Marasmiineae</taxon>
        <taxon>Mycenaceae</taxon>
        <taxon>Mycena</taxon>
    </lineage>
</organism>
<accession>A0AAD7NDH0</accession>
<protein>
    <submittedName>
        <fullName evidence="2">Uncharacterized protein</fullName>
    </submittedName>
</protein>
<feature type="chain" id="PRO_5042004652" evidence="1">
    <location>
        <begin position="19"/>
        <end position="141"/>
    </location>
</feature>
<comment type="caution">
    <text evidence="2">The sequence shown here is derived from an EMBL/GenBank/DDBJ whole genome shotgun (WGS) entry which is preliminary data.</text>
</comment>
<reference evidence="2" key="1">
    <citation type="submission" date="2023-03" db="EMBL/GenBank/DDBJ databases">
        <title>Massive genome expansion in bonnet fungi (Mycena s.s.) driven by repeated elements and novel gene families across ecological guilds.</title>
        <authorList>
            <consortium name="Lawrence Berkeley National Laboratory"/>
            <person name="Harder C.B."/>
            <person name="Miyauchi S."/>
            <person name="Viragh M."/>
            <person name="Kuo A."/>
            <person name="Thoen E."/>
            <person name="Andreopoulos B."/>
            <person name="Lu D."/>
            <person name="Skrede I."/>
            <person name="Drula E."/>
            <person name="Henrissat B."/>
            <person name="Morin E."/>
            <person name="Kohler A."/>
            <person name="Barry K."/>
            <person name="LaButti K."/>
            <person name="Morin E."/>
            <person name="Salamov A."/>
            <person name="Lipzen A."/>
            <person name="Mereny Z."/>
            <person name="Hegedus B."/>
            <person name="Baldrian P."/>
            <person name="Stursova M."/>
            <person name="Weitz H."/>
            <person name="Taylor A."/>
            <person name="Grigoriev I.V."/>
            <person name="Nagy L.G."/>
            <person name="Martin F."/>
            <person name="Kauserud H."/>
        </authorList>
    </citation>
    <scope>NUCLEOTIDE SEQUENCE</scope>
    <source>
        <strain evidence="2">CBHHK182m</strain>
    </source>
</reference>
<proteinExistence type="predicted"/>
<evidence type="ECO:0000313" key="2">
    <source>
        <dbReference type="EMBL" id="KAJ7757437.1"/>
    </source>
</evidence>
<keyword evidence="3" id="KW-1185">Reference proteome</keyword>
<feature type="signal peptide" evidence="1">
    <location>
        <begin position="1"/>
        <end position="18"/>
    </location>
</feature>
<dbReference type="AlphaFoldDB" id="A0AAD7NDH0"/>
<evidence type="ECO:0000256" key="1">
    <source>
        <dbReference type="SAM" id="SignalP"/>
    </source>
</evidence>
<sequence length="141" mass="14220">MKFTFALVASVLALSVSAAPLESETLVARAVATNLVPAFGVKAGVNPTGTGDCEGINKVKIPCSCPPNRAAFIKSLSANVAAGHAVKNPSIKVSFPKDGSKASKIARIQTAIITLQNLNGPGQGCPAASTTFSAQLKALTG</sequence>
<evidence type="ECO:0000313" key="3">
    <source>
        <dbReference type="Proteomes" id="UP001215598"/>
    </source>
</evidence>